<dbReference type="Gene3D" id="3.40.50.2000">
    <property type="entry name" value="Glycogen Phosphorylase B"/>
    <property type="match status" value="1"/>
</dbReference>
<dbReference type="SUPFAM" id="SSF53756">
    <property type="entry name" value="UDP-Glycosyltransferase/glycogen phosphorylase"/>
    <property type="match status" value="1"/>
</dbReference>
<evidence type="ECO:0000313" key="1">
    <source>
        <dbReference type="EMBL" id="SEO97722.1"/>
    </source>
</evidence>
<dbReference type="CDD" id="cd03801">
    <property type="entry name" value="GT4_PimA-like"/>
    <property type="match status" value="1"/>
</dbReference>
<dbReference type="AlphaFoldDB" id="A0A1H8U377"/>
<protein>
    <submittedName>
        <fullName evidence="1">Glycosyl transferases group 1</fullName>
    </submittedName>
</protein>
<dbReference type="Proteomes" id="UP000198809">
    <property type="component" value="Unassembled WGS sequence"/>
</dbReference>
<gene>
    <name evidence="1" type="ORF">SAMN04487895_11613</name>
</gene>
<dbReference type="EMBL" id="FODH01000016">
    <property type="protein sequence ID" value="SEO97722.1"/>
    <property type="molecule type" value="Genomic_DNA"/>
</dbReference>
<organism evidence="1 2">
    <name type="scientific">Paenibacillus sophorae</name>
    <dbReference type="NCBI Taxonomy" id="1333845"/>
    <lineage>
        <taxon>Bacteria</taxon>
        <taxon>Bacillati</taxon>
        <taxon>Bacillota</taxon>
        <taxon>Bacilli</taxon>
        <taxon>Bacillales</taxon>
        <taxon>Paenibacillaceae</taxon>
        <taxon>Paenibacillus</taxon>
    </lineage>
</organism>
<dbReference type="PANTHER" id="PTHR46656">
    <property type="entry name" value="PUTATIVE-RELATED"/>
    <property type="match status" value="1"/>
</dbReference>
<sequence length="378" mass="43549">MRELMNRYWCEWRGPVKKKSGLGIASRAYVGALRRQGVNVRVGFKALKNLGTRRSAVKKVLICHHPPHEVHVKEERKYYDHVILNTIWETTQIPNRWKPHMNKFDAVFVPTLQNKEALRKSGVKVPIFIVPHGVNTKEYRPGNPKLNLPEHKRRFVFVSVFGFQHRKNPEGLLRAYWEEFSASDSVLLVIKTNGYDSHETEAWIKNRISQYKKKLGLNKSTAPVKIIGRQLTPGQLRGIYTLGDAFVLPTRGEGVGMPFLEAMASGIPVIATGWGGHMDFLNSRNSFLVKYKLRNPAVSMRSRHAISRKFHHLFAQQGQRWAEPELQSLRKQMRTAYENPGLCKMKGRQGRQDTLKISWDRGGRLMKQAIEQVIRVKK</sequence>
<dbReference type="STRING" id="1333845.SAMN04487895_11613"/>
<proteinExistence type="predicted"/>
<dbReference type="PANTHER" id="PTHR46656:SF3">
    <property type="entry name" value="PUTATIVE-RELATED"/>
    <property type="match status" value="1"/>
</dbReference>
<evidence type="ECO:0000313" key="2">
    <source>
        <dbReference type="Proteomes" id="UP000198809"/>
    </source>
</evidence>
<dbReference type="Pfam" id="PF13692">
    <property type="entry name" value="Glyco_trans_1_4"/>
    <property type="match status" value="1"/>
</dbReference>
<reference evidence="1 2" key="1">
    <citation type="submission" date="2016-10" db="EMBL/GenBank/DDBJ databases">
        <authorList>
            <person name="de Groot N.N."/>
        </authorList>
    </citation>
    <scope>NUCLEOTIDE SEQUENCE [LARGE SCALE GENOMIC DNA]</scope>
    <source>
        <strain evidence="1 2">CGMCC 1.10238</strain>
    </source>
</reference>
<name>A0A1H8U377_9BACL</name>
<dbReference type="GO" id="GO:0016740">
    <property type="term" value="F:transferase activity"/>
    <property type="evidence" value="ECO:0007669"/>
    <property type="project" value="UniProtKB-KW"/>
</dbReference>
<accession>A0A1H8U377</accession>
<keyword evidence="1" id="KW-0808">Transferase</keyword>